<evidence type="ECO:0000313" key="3">
    <source>
        <dbReference type="Proteomes" id="UP000007431"/>
    </source>
</evidence>
<reference evidence="2 3" key="1">
    <citation type="journal article" date="2010" name="Nat. Biotechnol.">
        <title>Genome sequence of the model mushroom Schizophyllum commune.</title>
        <authorList>
            <person name="Ohm R.A."/>
            <person name="de Jong J.F."/>
            <person name="Lugones L.G."/>
            <person name="Aerts A."/>
            <person name="Kothe E."/>
            <person name="Stajich J.E."/>
            <person name="de Vries R.P."/>
            <person name="Record E."/>
            <person name="Levasseur A."/>
            <person name="Baker S.E."/>
            <person name="Bartholomew K.A."/>
            <person name="Coutinho P.M."/>
            <person name="Erdmann S."/>
            <person name="Fowler T.J."/>
            <person name="Gathman A.C."/>
            <person name="Lombard V."/>
            <person name="Henrissat B."/>
            <person name="Knabe N."/>
            <person name="Kuees U."/>
            <person name="Lilly W.W."/>
            <person name="Lindquist E."/>
            <person name="Lucas S."/>
            <person name="Magnuson J.K."/>
            <person name="Piumi F."/>
            <person name="Raudaskoski M."/>
            <person name="Salamov A."/>
            <person name="Schmutz J."/>
            <person name="Schwarze F.W.M.R."/>
            <person name="vanKuyk P.A."/>
            <person name="Horton J.S."/>
            <person name="Grigoriev I.V."/>
            <person name="Woesten H.A.B."/>
        </authorList>
    </citation>
    <scope>NUCLEOTIDE SEQUENCE [LARGE SCALE GENOMIC DNA]</scope>
    <source>
        <strain evidence="3">H4-8 / FGSC 9210</strain>
    </source>
</reference>
<dbReference type="VEuPathDB" id="FungiDB:SCHCODRAFT_02519350"/>
<dbReference type="OrthoDB" id="3184250at2759"/>
<sequence>MMITDTRKVWAEAMTSAQFARRWRTTNPKAQSYALLDEQEEDKWREARLDLLGKAHSVGAFADLAFEVVSTRYSDFAVRIEAESFTWVWETTFVGYRLSAELLSQQLIMPMISLSHFALGSQEVIAEMTDDDLQKAVDKVGRTARRTPDTHVRNAIAKPRAATCLRRMSAILNFLPEPLQKPDLSAPEELPQDIRREVPSRRAPPSSAKKSSRPPSVRSPTPQAQSPPPPSRGSPIEVDSDSPAPAPRRTSTPPPAAKTSDAPADESVTESSTDDEDAPPPKKVVAPSNKGKAAASKPASRRISPLLSSSPSPPPSMKAKLGAEGSLKPTSSAKPSSSVNASTTSRPASSAARAGSSKPQAQGSMPAPKARVVDSSDSDSPAPPPKRTRTESSSDDDQPTRRGTRQPLRRGRKRF</sequence>
<dbReference type="Proteomes" id="UP000007431">
    <property type="component" value="Unassembled WGS sequence"/>
</dbReference>
<dbReference type="AlphaFoldDB" id="D8QIS0"/>
<proteinExistence type="predicted"/>
<dbReference type="RefSeq" id="XP_003027362.1">
    <property type="nucleotide sequence ID" value="XM_003027316.1"/>
</dbReference>
<accession>D8QIS0</accession>
<name>D8QIS0_SCHCM</name>
<evidence type="ECO:0000256" key="1">
    <source>
        <dbReference type="SAM" id="MobiDB-lite"/>
    </source>
</evidence>
<dbReference type="KEGG" id="scm:SCHCO_02519350"/>
<feature type="compositionally biased region" description="Low complexity" evidence="1">
    <location>
        <begin position="247"/>
        <end position="262"/>
    </location>
</feature>
<evidence type="ECO:0000313" key="2">
    <source>
        <dbReference type="EMBL" id="EFI92459.1"/>
    </source>
</evidence>
<feature type="non-terminal residue" evidence="2">
    <location>
        <position position="415"/>
    </location>
</feature>
<feature type="compositionally biased region" description="Low complexity" evidence="1">
    <location>
        <begin position="326"/>
        <end position="357"/>
    </location>
</feature>
<keyword evidence="3" id="KW-1185">Reference proteome</keyword>
<dbReference type="OMA" id="RRMTAMF"/>
<dbReference type="EMBL" id="GL377313">
    <property type="protein sequence ID" value="EFI92459.1"/>
    <property type="molecule type" value="Genomic_DNA"/>
</dbReference>
<feature type="compositionally biased region" description="Acidic residues" evidence="1">
    <location>
        <begin position="263"/>
        <end position="278"/>
    </location>
</feature>
<feature type="compositionally biased region" description="Low complexity" evidence="1">
    <location>
        <begin position="201"/>
        <end position="224"/>
    </location>
</feature>
<dbReference type="InParanoid" id="D8QIS0"/>
<gene>
    <name evidence="2" type="ORF">SCHCODRAFT_113784</name>
</gene>
<organism evidence="3">
    <name type="scientific">Schizophyllum commune (strain H4-8 / FGSC 9210)</name>
    <name type="common">Split gill fungus</name>
    <dbReference type="NCBI Taxonomy" id="578458"/>
    <lineage>
        <taxon>Eukaryota</taxon>
        <taxon>Fungi</taxon>
        <taxon>Dikarya</taxon>
        <taxon>Basidiomycota</taxon>
        <taxon>Agaricomycotina</taxon>
        <taxon>Agaricomycetes</taxon>
        <taxon>Agaricomycetidae</taxon>
        <taxon>Agaricales</taxon>
        <taxon>Schizophyllaceae</taxon>
        <taxon>Schizophyllum</taxon>
    </lineage>
</organism>
<dbReference type="eggNOG" id="ENOG502SQ1H">
    <property type="taxonomic scope" value="Eukaryota"/>
</dbReference>
<dbReference type="GeneID" id="9597058"/>
<feature type="compositionally biased region" description="Basic residues" evidence="1">
    <location>
        <begin position="402"/>
        <end position="415"/>
    </location>
</feature>
<feature type="region of interest" description="Disordered" evidence="1">
    <location>
        <begin position="178"/>
        <end position="415"/>
    </location>
</feature>
<protein>
    <submittedName>
        <fullName evidence="2">Uncharacterized protein</fullName>
    </submittedName>
</protein>
<dbReference type="HOGENOM" id="CLU_669329_0_0_1"/>